<protein>
    <submittedName>
        <fullName evidence="1">Uncharacterized protein</fullName>
    </submittedName>
</protein>
<reference evidence="1 2" key="1">
    <citation type="submission" date="2021-06" db="EMBL/GenBank/DDBJ databases">
        <title>Caerostris darwini draft genome.</title>
        <authorList>
            <person name="Kono N."/>
            <person name="Arakawa K."/>
        </authorList>
    </citation>
    <scope>NUCLEOTIDE SEQUENCE [LARGE SCALE GENOMIC DNA]</scope>
</reference>
<gene>
    <name evidence="1" type="ORF">CDAR_398481</name>
</gene>
<keyword evidence="2" id="KW-1185">Reference proteome</keyword>
<evidence type="ECO:0000313" key="1">
    <source>
        <dbReference type="EMBL" id="GIY68504.1"/>
    </source>
</evidence>
<sequence>MQVWETRVVLEKLSPQTPASNYFPPMAALVPAPYLSVRTAPSSLELVIQVRCHFNDTRIEVDENSEPAWWCRHPDLLALHRPPERPVHVAHELCHRLRRGFGNQLHHRSHGEHALRLQVLRQGIPQTVQPQEPRTGKI</sequence>
<accession>A0AAV4VF46</accession>
<name>A0AAV4VF46_9ARAC</name>
<organism evidence="1 2">
    <name type="scientific">Caerostris darwini</name>
    <dbReference type="NCBI Taxonomy" id="1538125"/>
    <lineage>
        <taxon>Eukaryota</taxon>
        <taxon>Metazoa</taxon>
        <taxon>Ecdysozoa</taxon>
        <taxon>Arthropoda</taxon>
        <taxon>Chelicerata</taxon>
        <taxon>Arachnida</taxon>
        <taxon>Araneae</taxon>
        <taxon>Araneomorphae</taxon>
        <taxon>Entelegynae</taxon>
        <taxon>Araneoidea</taxon>
        <taxon>Araneidae</taxon>
        <taxon>Caerostris</taxon>
    </lineage>
</organism>
<evidence type="ECO:0000313" key="2">
    <source>
        <dbReference type="Proteomes" id="UP001054837"/>
    </source>
</evidence>
<dbReference type="Proteomes" id="UP001054837">
    <property type="component" value="Unassembled WGS sequence"/>
</dbReference>
<dbReference type="EMBL" id="BPLQ01012875">
    <property type="protein sequence ID" value="GIY68504.1"/>
    <property type="molecule type" value="Genomic_DNA"/>
</dbReference>
<comment type="caution">
    <text evidence="1">The sequence shown here is derived from an EMBL/GenBank/DDBJ whole genome shotgun (WGS) entry which is preliminary data.</text>
</comment>
<proteinExistence type="predicted"/>
<dbReference type="AlphaFoldDB" id="A0AAV4VF46"/>